<dbReference type="SMART" id="SM00829">
    <property type="entry name" value="PKS_ER"/>
    <property type="match status" value="1"/>
</dbReference>
<dbReference type="InterPro" id="IPR020806">
    <property type="entry name" value="PKS_PP-bd"/>
</dbReference>
<dbReference type="SUPFAM" id="SSF47336">
    <property type="entry name" value="ACP-like"/>
    <property type="match status" value="1"/>
</dbReference>
<dbReference type="GO" id="GO:0030639">
    <property type="term" value="P:polyketide biosynthetic process"/>
    <property type="evidence" value="ECO:0007669"/>
    <property type="project" value="UniProtKB-ARBA"/>
</dbReference>
<dbReference type="InterPro" id="IPR018201">
    <property type="entry name" value="Ketoacyl_synth_AS"/>
</dbReference>
<dbReference type="Pfam" id="PF08240">
    <property type="entry name" value="ADH_N"/>
    <property type="match status" value="1"/>
</dbReference>
<keyword evidence="1" id="KW-0596">Phosphopantetheine</keyword>
<dbReference type="PROSITE" id="PS00606">
    <property type="entry name" value="KS3_1"/>
    <property type="match status" value="1"/>
</dbReference>
<dbReference type="Pfam" id="PF00107">
    <property type="entry name" value="ADH_zinc_N"/>
    <property type="match status" value="1"/>
</dbReference>
<evidence type="ECO:0000256" key="2">
    <source>
        <dbReference type="ARBA" id="ARBA00022553"/>
    </source>
</evidence>
<dbReference type="Pfam" id="PF00109">
    <property type="entry name" value="ketoacyl-synt"/>
    <property type="match status" value="1"/>
</dbReference>
<dbReference type="HOGENOM" id="CLU_000022_31_0_1"/>
<dbReference type="InterPro" id="IPR049552">
    <property type="entry name" value="PKS_DH_N"/>
</dbReference>
<dbReference type="Gene3D" id="3.10.129.110">
    <property type="entry name" value="Polyketide synthase dehydratase"/>
    <property type="match status" value="1"/>
</dbReference>
<feature type="domain" description="PKS/mFAS DH" evidence="11">
    <location>
        <begin position="960"/>
        <end position="1287"/>
    </location>
</feature>
<dbReference type="InterPro" id="IPR011032">
    <property type="entry name" value="GroES-like_sf"/>
</dbReference>
<dbReference type="Pfam" id="PF23297">
    <property type="entry name" value="ACP_SdgA_C"/>
    <property type="match status" value="1"/>
</dbReference>
<dbReference type="EMBL" id="KN832872">
    <property type="protein sequence ID" value="KIN05352.1"/>
    <property type="molecule type" value="Genomic_DNA"/>
</dbReference>
<dbReference type="PROSITE" id="PS51257">
    <property type="entry name" value="PROKAR_LIPOPROTEIN"/>
    <property type="match status" value="1"/>
</dbReference>
<dbReference type="Gene3D" id="3.40.366.10">
    <property type="entry name" value="Malonyl-Coenzyme A Acyl Carrier Protein, domain 2"/>
    <property type="match status" value="2"/>
</dbReference>
<evidence type="ECO:0000256" key="3">
    <source>
        <dbReference type="ARBA" id="ARBA00022679"/>
    </source>
</evidence>
<dbReference type="InterPro" id="IPR016039">
    <property type="entry name" value="Thiolase-like"/>
</dbReference>
<reference evidence="12 13" key="1">
    <citation type="submission" date="2014-04" db="EMBL/GenBank/DDBJ databases">
        <authorList>
            <consortium name="DOE Joint Genome Institute"/>
            <person name="Kuo A."/>
            <person name="Martino E."/>
            <person name="Perotto S."/>
            <person name="Kohler A."/>
            <person name="Nagy L.G."/>
            <person name="Floudas D."/>
            <person name="Copeland A."/>
            <person name="Barry K.W."/>
            <person name="Cichocki N."/>
            <person name="Veneault-Fourrey C."/>
            <person name="LaButti K."/>
            <person name="Lindquist E.A."/>
            <person name="Lipzen A."/>
            <person name="Lundell T."/>
            <person name="Morin E."/>
            <person name="Murat C."/>
            <person name="Sun H."/>
            <person name="Tunlid A."/>
            <person name="Henrissat B."/>
            <person name="Grigoriev I.V."/>
            <person name="Hibbett D.S."/>
            <person name="Martin F."/>
            <person name="Nordberg H.P."/>
            <person name="Cantor M.N."/>
            <person name="Hua S.X."/>
        </authorList>
    </citation>
    <scope>NUCLEOTIDE SEQUENCE [LARGE SCALE GENOMIC DNA]</scope>
    <source>
        <strain evidence="12 13">Zn</strain>
    </source>
</reference>
<keyword evidence="3" id="KW-0808">Transferase</keyword>
<dbReference type="InterPro" id="IPR013154">
    <property type="entry name" value="ADH-like_N"/>
</dbReference>
<feature type="domain" description="Ketosynthase family 3 (KS3)" evidence="10">
    <location>
        <begin position="18"/>
        <end position="445"/>
    </location>
</feature>
<dbReference type="SUPFAM" id="SSF55048">
    <property type="entry name" value="Probable ACP-binding domain of malonyl-CoA ACP transacylase"/>
    <property type="match status" value="1"/>
</dbReference>
<dbReference type="FunFam" id="3.40.50.720:FF:000209">
    <property type="entry name" value="Polyketide synthase Pks12"/>
    <property type="match status" value="1"/>
</dbReference>
<dbReference type="InterPro" id="IPR006162">
    <property type="entry name" value="Ppantetheine_attach_site"/>
</dbReference>
<dbReference type="InterPro" id="IPR013149">
    <property type="entry name" value="ADH-like_C"/>
</dbReference>
<dbReference type="InterPro" id="IPR014031">
    <property type="entry name" value="Ketoacyl_synth_C"/>
</dbReference>
<dbReference type="SUPFAM" id="SSF50129">
    <property type="entry name" value="GroES-like"/>
    <property type="match status" value="1"/>
</dbReference>
<evidence type="ECO:0000259" key="10">
    <source>
        <dbReference type="PROSITE" id="PS52004"/>
    </source>
</evidence>
<dbReference type="GO" id="GO:1901336">
    <property type="term" value="P:lactone biosynthetic process"/>
    <property type="evidence" value="ECO:0007669"/>
    <property type="project" value="UniProtKB-ARBA"/>
</dbReference>
<evidence type="ECO:0000313" key="12">
    <source>
        <dbReference type="EMBL" id="KIN05352.1"/>
    </source>
</evidence>
<keyword evidence="5" id="KW-0560">Oxidoreductase</keyword>
<gene>
    <name evidence="12" type="ORF">OIDMADRAFT_115463</name>
</gene>
<dbReference type="SMART" id="SM00826">
    <property type="entry name" value="PKS_DH"/>
    <property type="match status" value="1"/>
</dbReference>
<dbReference type="InterPro" id="IPR016036">
    <property type="entry name" value="Malonyl_transacylase_ACP-bd"/>
</dbReference>
<dbReference type="InterPro" id="IPR029063">
    <property type="entry name" value="SAM-dependent_MTases_sf"/>
</dbReference>
<keyword evidence="7" id="KW-0012">Acyltransferase</keyword>
<dbReference type="InterPro" id="IPR032821">
    <property type="entry name" value="PKS_assoc"/>
</dbReference>
<dbReference type="Proteomes" id="UP000054321">
    <property type="component" value="Unassembled WGS sequence"/>
</dbReference>
<dbReference type="Pfam" id="PF00698">
    <property type="entry name" value="Acyl_transf_1"/>
    <property type="match status" value="1"/>
</dbReference>
<dbReference type="SMART" id="SM00827">
    <property type="entry name" value="PKS_AT"/>
    <property type="match status" value="1"/>
</dbReference>
<feature type="active site" description="Proton donor; for dehydratase activity" evidence="8">
    <location>
        <position position="1197"/>
    </location>
</feature>
<dbReference type="InterPro" id="IPR036291">
    <property type="entry name" value="NAD(P)-bd_dom_sf"/>
</dbReference>
<dbReference type="GO" id="GO:0004312">
    <property type="term" value="F:fatty acid synthase activity"/>
    <property type="evidence" value="ECO:0007669"/>
    <property type="project" value="TreeGrafter"/>
</dbReference>
<dbReference type="PROSITE" id="PS52004">
    <property type="entry name" value="KS3_2"/>
    <property type="match status" value="1"/>
</dbReference>
<dbReference type="Gene3D" id="1.10.1200.10">
    <property type="entry name" value="ACP-like"/>
    <property type="match status" value="1"/>
</dbReference>
<dbReference type="Pfam" id="PF16197">
    <property type="entry name" value="KAsynt_C_assoc"/>
    <property type="match status" value="1"/>
</dbReference>
<dbReference type="Pfam" id="PF23114">
    <property type="entry name" value="NAD-bd_HRPKS_sdrA"/>
    <property type="match status" value="1"/>
</dbReference>
<dbReference type="InterPro" id="IPR016035">
    <property type="entry name" value="Acyl_Trfase/lysoPLipase"/>
</dbReference>
<dbReference type="SUPFAM" id="SSF53901">
    <property type="entry name" value="Thiolase-like"/>
    <property type="match status" value="1"/>
</dbReference>
<dbReference type="InterPro" id="IPR049900">
    <property type="entry name" value="PKS_mFAS_DH"/>
</dbReference>
<dbReference type="PROSITE" id="PS00012">
    <property type="entry name" value="PHOSPHOPANTETHEINE"/>
    <property type="match status" value="1"/>
</dbReference>
<dbReference type="InterPro" id="IPR020843">
    <property type="entry name" value="ER"/>
</dbReference>
<evidence type="ECO:0000256" key="4">
    <source>
        <dbReference type="ARBA" id="ARBA00022857"/>
    </source>
</evidence>
<dbReference type="GO" id="GO:0016491">
    <property type="term" value="F:oxidoreductase activity"/>
    <property type="evidence" value="ECO:0007669"/>
    <property type="project" value="UniProtKB-KW"/>
</dbReference>
<evidence type="ECO:0000256" key="5">
    <source>
        <dbReference type="ARBA" id="ARBA00023002"/>
    </source>
</evidence>
<feature type="region of interest" description="N-terminal hotdog fold" evidence="8">
    <location>
        <begin position="960"/>
        <end position="1103"/>
    </location>
</feature>
<dbReference type="InterPro" id="IPR042104">
    <property type="entry name" value="PKS_dehydratase_sf"/>
</dbReference>
<dbReference type="SMART" id="SM00822">
    <property type="entry name" value="PKS_KR"/>
    <property type="match status" value="1"/>
</dbReference>
<keyword evidence="4" id="KW-0521">NADP</keyword>
<dbReference type="Gene3D" id="3.90.180.10">
    <property type="entry name" value="Medium-chain alcohol dehydrogenases, catalytic domain"/>
    <property type="match status" value="1"/>
</dbReference>
<keyword evidence="13" id="KW-1185">Reference proteome</keyword>
<dbReference type="PROSITE" id="PS50075">
    <property type="entry name" value="CARRIER"/>
    <property type="match status" value="1"/>
</dbReference>
<evidence type="ECO:0000256" key="6">
    <source>
        <dbReference type="ARBA" id="ARBA00023268"/>
    </source>
</evidence>
<reference evidence="13" key="2">
    <citation type="submission" date="2015-01" db="EMBL/GenBank/DDBJ databases">
        <title>Evolutionary Origins and Diversification of the Mycorrhizal Mutualists.</title>
        <authorList>
            <consortium name="DOE Joint Genome Institute"/>
            <consortium name="Mycorrhizal Genomics Consortium"/>
            <person name="Kohler A."/>
            <person name="Kuo A."/>
            <person name="Nagy L.G."/>
            <person name="Floudas D."/>
            <person name="Copeland A."/>
            <person name="Barry K.W."/>
            <person name="Cichocki N."/>
            <person name="Veneault-Fourrey C."/>
            <person name="LaButti K."/>
            <person name="Lindquist E.A."/>
            <person name="Lipzen A."/>
            <person name="Lundell T."/>
            <person name="Morin E."/>
            <person name="Murat C."/>
            <person name="Riley R."/>
            <person name="Ohm R."/>
            <person name="Sun H."/>
            <person name="Tunlid A."/>
            <person name="Henrissat B."/>
            <person name="Grigoriev I.V."/>
            <person name="Hibbett D.S."/>
            <person name="Martin F."/>
        </authorList>
    </citation>
    <scope>NUCLEOTIDE SEQUENCE [LARGE SCALE GENOMIC DNA]</scope>
    <source>
        <strain evidence="13">Zn</strain>
    </source>
</reference>
<feature type="region of interest" description="C-terminal hotdog fold" evidence="8">
    <location>
        <begin position="1132"/>
        <end position="1287"/>
    </location>
</feature>
<dbReference type="InterPro" id="IPR056501">
    <property type="entry name" value="NAD-bd_HRPKS_sdrA"/>
</dbReference>
<dbReference type="Pfam" id="PF02801">
    <property type="entry name" value="Ketoacyl-synt_C"/>
    <property type="match status" value="1"/>
</dbReference>
<organism evidence="12 13">
    <name type="scientific">Oidiodendron maius (strain Zn)</name>
    <dbReference type="NCBI Taxonomy" id="913774"/>
    <lineage>
        <taxon>Eukaryota</taxon>
        <taxon>Fungi</taxon>
        <taxon>Dikarya</taxon>
        <taxon>Ascomycota</taxon>
        <taxon>Pezizomycotina</taxon>
        <taxon>Leotiomycetes</taxon>
        <taxon>Leotiomycetes incertae sedis</taxon>
        <taxon>Myxotrichaceae</taxon>
        <taxon>Oidiodendron</taxon>
    </lineage>
</organism>
<keyword evidence="2" id="KW-0597">Phosphoprotein</keyword>
<dbReference type="GO" id="GO:0006633">
    <property type="term" value="P:fatty acid biosynthetic process"/>
    <property type="evidence" value="ECO:0007669"/>
    <property type="project" value="InterPro"/>
</dbReference>
<evidence type="ECO:0000259" key="9">
    <source>
        <dbReference type="PROSITE" id="PS50075"/>
    </source>
</evidence>
<feature type="domain" description="Carrier" evidence="9">
    <location>
        <begin position="2503"/>
        <end position="2580"/>
    </location>
</feature>
<dbReference type="InterPro" id="IPR020841">
    <property type="entry name" value="PKS_Beta-ketoAc_synthase_dom"/>
</dbReference>
<dbReference type="PANTHER" id="PTHR43775">
    <property type="entry name" value="FATTY ACID SYNTHASE"/>
    <property type="match status" value="1"/>
</dbReference>
<dbReference type="InterPro" id="IPR013968">
    <property type="entry name" value="PKS_KR"/>
</dbReference>
<dbReference type="CDD" id="cd00833">
    <property type="entry name" value="PKS"/>
    <property type="match status" value="1"/>
</dbReference>
<protein>
    <submittedName>
        <fullName evidence="12">Uncharacterized protein</fullName>
    </submittedName>
</protein>
<dbReference type="InterPro" id="IPR009081">
    <property type="entry name" value="PP-bd_ACP"/>
</dbReference>
<dbReference type="SUPFAM" id="SSF51735">
    <property type="entry name" value="NAD(P)-binding Rossmann-fold domains"/>
    <property type="match status" value="2"/>
</dbReference>
<dbReference type="SMART" id="SM00825">
    <property type="entry name" value="PKS_KS"/>
    <property type="match status" value="1"/>
</dbReference>
<evidence type="ECO:0000256" key="7">
    <source>
        <dbReference type="ARBA" id="ARBA00023315"/>
    </source>
</evidence>
<dbReference type="GO" id="GO:0004315">
    <property type="term" value="F:3-oxoacyl-[acyl-carrier-protein] synthase activity"/>
    <property type="evidence" value="ECO:0007669"/>
    <property type="project" value="InterPro"/>
</dbReference>
<dbReference type="Pfam" id="PF08659">
    <property type="entry name" value="KR"/>
    <property type="match status" value="1"/>
</dbReference>
<sequence length="2596" mass="286170">MDNGRNKDANKILERDKAMPIAIVGIGCRFPQDASSPENLWDMLLRKKSALTNIPAERFNVNGFHHPDSDRTGTMCNRGGYFLKEDIAAFDAPFFSISPAEAKCMDPMQRILLEVVYEALENGGIPASAIAGSDTGCYVGCFTYDYDGILKRDIELSPRYTAVGVGNAMLANRISFSFDLKGPSLTIDSACSSSLIGVHLACQSLRIGESKMAIVGGANAILNPDMNISMTNMHFLSPDSKCYAFDERANGYARAEGVAAIILKPLRDALRDGDTIRAVIRGTASNQDGKTPSITVPSKSAQISVIQAAYDQAGCDPSLTGYFEAHGTGTQAGDPVEASAIGATLGKYRTDDENGKLYVGSIKTNIGHMEGASGLAGLIKAVLSVERGIILPNLWFEKGNPAIDFDRLHIRVPTEPTLWPSTGIRRASINSFGYGGSNAHVIIDDASNYLELRGLKGNHRTTRLPIISNEILPMHPSTNLCGEKMTGRDRDNSCSEISHERAPRPRIFYLAAHEREGVIANAKAHASHLSIRAENYDELFLDELAYTLSERRSRLQWGSIFVASTTAELSRKLNDNSLSPVRQLSEVPKIGFVFSGQGAQWWRMGRELLLGRDEASSRINEATISQPLCTAMQIALVELYSSWNIHPSKVVGHSSGEIAAAYTIGALSLKSAMQIAYYRGICSSKLQQMGFKGGMLAVGISERDAQRYILAFGSSSGKAVVACVNSPSSVTLSGDDSTIAEMHKALDEGGLFTRRLRVNTAYHSHHMLYVSDEYGEMLSGLKVMPKGNRKNIQMVSSVSGYSIKHEELGPEYWVKNMASCVRFSEALECLCNLPSAPNQGGNFVKATEIDILVEIGPHAVLAGPVKQTLGKASDSSLGGVLYESSLLRDKDARITTLEVAGSLFLRGYPVSMRAVQFPNPREIYSSVLVDLPSYRWNHKKKYWSESRLSAGHRFRHSPRDDVLGAPVPDWNPNEPRWRNFIRLSEQPWIRSHVVQGTVVYPAAGYICMALQAAKQLHSLYVTPRPNFRQSVFGYTIRNLYISRALVVPETEDGIEVILSMRPSSVSSLGSSDTWNEFCIFSYSVETSWTEHCRGLIAVINERHLNQINSATEVNYLMSYCTDRLRTARLACTSKGDRVNLYQDLAAFGLEYGPAFRNIVDFSAGGNKAVGVVQVPDTSVTMPYEFEFEHFLHPTTMDSFMHMMFPALCQGDTKSINDPYIPTFIEDIRFSADILTKAGHKFTVAAEARFHGRREAFADIVVIDEESSASLIHIENMKCTTLTSSGGSTISATAESRIRKHCVAVSWEPDIDMLTDRQLRVLLEESPRTNPDWNSERILELELLAYYFCNKALKEIKDEDISNMHESHRIFFRFLEEQCRLVPSSSQAQKCPDFEDSNINFKMIQLQNKFSNSSNAAGRILVRLGQSLNSILRGETDPLSLMMKDDLLPDYFADGMGLSSAYPQMERYLALLSHKYPNLEYLEIGDGFSTATTPALRSLSCYEKHRYPRFKSYTFTDPRSKSEFFEAACKKYSLWKDMLRFRQLDIDEDLDKQSIENSRYDVVLLSKLPKRKIEHTISNIRRLLKPGGRLIFLEITRLPLSFSIITRVLLNWSDRPGIRESETSLEGVRWSDLLKKSNILKSLGIKFVDQSSPVGQMTRISISQVGETDNGIISMTPENGADNKDTSLMRLEHSHPQMPKAISCPRRVTIVHSNNLSGLSEELAFATKSVLETRGYCAELCAFSSLQDNDIRGKACLSLTELDDSLLADISNSDFKILHRLTQDSAGIMWITRGGTAGVCMKPELSLFQGLARCLRAEQEGFICTTVDLDPKAKPPAKEAVELLVKVFEHSFNARKVCDINDHEFSEIGGMLHIKRVIEDDSRNWQIATRAKLAPTIPETQYLVQPQRPLKVEIGSLGSLDSLLFVDSTDIELPLAENEVEIEIHAVGLNFRDLLVCLGEIPDDYLGNECAGMVTKVGAAVQHLKVGDRVNALCQGSFSTHVRNPGGVTYRIPDDMNFVTAASIPIVYVSAYYGIVNLSNLRRGESILIHSAAGGVGQAAIQIAQMIGADIFATVGTQEKREHLIATYGIKDDQIFSSRDLHFSSAVMKLTCGRGIDVILNSLTGEALAETWRCVAPFGRFIELGKKDISKNRKLDMIQFKKNVMFASVDVALMEREAPMLARELLAEVMGLVRAGSIKEITPVKPRLGKMISFPNDASYLLAGGLGGLGRSISQWMVANGARNLIFVSRSGASSAEARKLVRDLISNRVRVIVLCCDISDEEQLSTALASAMKTMPPIHGVIQGAMVLKDQIFSNMDAETFKNTTRPKVQGSWSLHKATLCQPLDFFVLLSSAFGFLGNAGQSNYVAGCTYQVALAKHRISLGLPATSIDIGRIAGVGVVAENIGTIIEKNLVRLGMLDTSEEELHVMIEMAMLESGHLITGAGTTRNAASGGDLPYWSRDPVFSHLENLRPHLATSTYSTENDGAGSESLYILLSMATSISEVASFVLKGLLFKLSKVLMMPLEEIDEGRPSSAYGIDSLIAVEIRNWIFRETKADIPLLEILQARTLAALAQKIAEKCGMIHDGVAIQKAIDGS</sequence>
<dbReference type="GO" id="GO:0031177">
    <property type="term" value="F:phosphopantetheine binding"/>
    <property type="evidence" value="ECO:0007669"/>
    <property type="project" value="InterPro"/>
</dbReference>
<evidence type="ECO:0000256" key="8">
    <source>
        <dbReference type="PROSITE-ProRule" id="PRU01363"/>
    </source>
</evidence>
<dbReference type="Gene3D" id="3.40.50.150">
    <property type="entry name" value="Vaccinia Virus protein VP39"/>
    <property type="match status" value="1"/>
</dbReference>
<dbReference type="CDD" id="cd05195">
    <property type="entry name" value="enoyl_red"/>
    <property type="match status" value="1"/>
</dbReference>
<dbReference type="SUPFAM" id="SSF52151">
    <property type="entry name" value="FabD/lysophospholipase-like"/>
    <property type="match status" value="1"/>
</dbReference>
<keyword evidence="6" id="KW-0511">Multifunctional enzyme</keyword>
<feature type="active site" description="Proton acceptor; for dehydratase activity" evidence="8">
    <location>
        <position position="992"/>
    </location>
</feature>
<dbReference type="InterPro" id="IPR014043">
    <property type="entry name" value="Acyl_transferase_dom"/>
</dbReference>
<dbReference type="InterPro" id="IPR036736">
    <property type="entry name" value="ACP-like_sf"/>
</dbReference>
<dbReference type="Gene3D" id="3.30.70.3290">
    <property type="match status" value="2"/>
</dbReference>
<name>A0A0C3HSW4_OIDMZ</name>
<dbReference type="InterPro" id="IPR020807">
    <property type="entry name" value="PKS_DH"/>
</dbReference>
<dbReference type="Gene3D" id="3.40.47.10">
    <property type="match status" value="1"/>
</dbReference>
<evidence type="ECO:0000259" key="11">
    <source>
        <dbReference type="PROSITE" id="PS52019"/>
    </source>
</evidence>
<dbReference type="Pfam" id="PF21089">
    <property type="entry name" value="PKS_DH_N"/>
    <property type="match status" value="1"/>
</dbReference>
<evidence type="ECO:0000313" key="13">
    <source>
        <dbReference type="Proteomes" id="UP000054321"/>
    </source>
</evidence>
<dbReference type="Gene3D" id="3.40.50.720">
    <property type="entry name" value="NAD(P)-binding Rossmann-like Domain"/>
    <property type="match status" value="1"/>
</dbReference>
<proteinExistence type="predicted"/>
<evidence type="ECO:0000256" key="1">
    <source>
        <dbReference type="ARBA" id="ARBA00022450"/>
    </source>
</evidence>
<dbReference type="PANTHER" id="PTHR43775:SF29">
    <property type="entry name" value="ASPERFURANONE POLYKETIDE SYNTHASE AFOG-RELATED"/>
    <property type="match status" value="1"/>
</dbReference>
<dbReference type="FunFam" id="3.40.47.10:FF:000019">
    <property type="entry name" value="Polyketide synthase type I"/>
    <property type="match status" value="1"/>
</dbReference>
<accession>A0A0C3HSW4</accession>
<dbReference type="PROSITE" id="PS52019">
    <property type="entry name" value="PKS_MFAS_DH"/>
    <property type="match status" value="1"/>
</dbReference>
<dbReference type="SUPFAM" id="SSF53335">
    <property type="entry name" value="S-adenosyl-L-methionine-dependent methyltransferases"/>
    <property type="match status" value="1"/>
</dbReference>
<dbReference type="Pfam" id="PF14765">
    <property type="entry name" value="PS-DH"/>
    <property type="match status" value="1"/>
</dbReference>
<dbReference type="InParanoid" id="A0A0C3HSW4"/>
<dbReference type="InterPro" id="IPR050091">
    <property type="entry name" value="PKS_NRPS_Biosynth_Enz"/>
</dbReference>
<dbReference type="OrthoDB" id="329835at2759"/>
<dbReference type="InterPro" id="IPR014030">
    <property type="entry name" value="Ketoacyl_synth_N"/>
</dbReference>
<dbReference type="SMART" id="SM00823">
    <property type="entry name" value="PKS_PP"/>
    <property type="match status" value="1"/>
</dbReference>
<dbReference type="STRING" id="913774.A0A0C3HSW4"/>
<dbReference type="InterPro" id="IPR001227">
    <property type="entry name" value="Ac_transferase_dom_sf"/>
</dbReference>
<dbReference type="InterPro" id="IPR049551">
    <property type="entry name" value="PKS_DH_C"/>
</dbReference>
<dbReference type="InterPro" id="IPR057326">
    <property type="entry name" value="KR_dom"/>
</dbReference>